<dbReference type="EMBL" id="JAINUG010000170">
    <property type="protein sequence ID" value="KAJ8390343.1"/>
    <property type="molecule type" value="Genomic_DNA"/>
</dbReference>
<evidence type="ECO:0000256" key="1">
    <source>
        <dbReference type="SAM" id="MobiDB-lite"/>
    </source>
</evidence>
<feature type="compositionally biased region" description="Pro residues" evidence="1">
    <location>
        <begin position="104"/>
        <end position="113"/>
    </location>
</feature>
<reference evidence="2" key="1">
    <citation type="journal article" date="2023" name="Science">
        <title>Genome structures resolve the early diversification of teleost fishes.</title>
        <authorList>
            <person name="Parey E."/>
            <person name="Louis A."/>
            <person name="Montfort J."/>
            <person name="Bouchez O."/>
            <person name="Roques C."/>
            <person name="Iampietro C."/>
            <person name="Lluch J."/>
            <person name="Castinel A."/>
            <person name="Donnadieu C."/>
            <person name="Desvignes T."/>
            <person name="Floi Bucao C."/>
            <person name="Jouanno E."/>
            <person name="Wen M."/>
            <person name="Mejri S."/>
            <person name="Dirks R."/>
            <person name="Jansen H."/>
            <person name="Henkel C."/>
            <person name="Chen W.J."/>
            <person name="Zahm M."/>
            <person name="Cabau C."/>
            <person name="Klopp C."/>
            <person name="Thompson A.W."/>
            <person name="Robinson-Rechavi M."/>
            <person name="Braasch I."/>
            <person name="Lecointre G."/>
            <person name="Bobe J."/>
            <person name="Postlethwait J.H."/>
            <person name="Berthelot C."/>
            <person name="Roest Crollius H."/>
            <person name="Guiguen Y."/>
        </authorList>
    </citation>
    <scope>NUCLEOTIDE SEQUENCE</scope>
    <source>
        <strain evidence="2">NC1722</strain>
    </source>
</reference>
<evidence type="ECO:0000313" key="2">
    <source>
        <dbReference type="EMBL" id="KAJ8390343.1"/>
    </source>
</evidence>
<feature type="compositionally biased region" description="Pro residues" evidence="1">
    <location>
        <begin position="78"/>
        <end position="90"/>
    </location>
</feature>
<keyword evidence="3" id="KW-1185">Reference proteome</keyword>
<feature type="region of interest" description="Disordered" evidence="1">
    <location>
        <begin position="71"/>
        <end position="133"/>
    </location>
</feature>
<proteinExistence type="predicted"/>
<evidence type="ECO:0000313" key="3">
    <source>
        <dbReference type="Proteomes" id="UP001221898"/>
    </source>
</evidence>
<organism evidence="2 3">
    <name type="scientific">Aldrovandia affinis</name>
    <dbReference type="NCBI Taxonomy" id="143900"/>
    <lineage>
        <taxon>Eukaryota</taxon>
        <taxon>Metazoa</taxon>
        <taxon>Chordata</taxon>
        <taxon>Craniata</taxon>
        <taxon>Vertebrata</taxon>
        <taxon>Euteleostomi</taxon>
        <taxon>Actinopterygii</taxon>
        <taxon>Neopterygii</taxon>
        <taxon>Teleostei</taxon>
        <taxon>Notacanthiformes</taxon>
        <taxon>Halosauridae</taxon>
        <taxon>Aldrovandia</taxon>
    </lineage>
</organism>
<sequence length="133" mass="14113">MRTLHVTEFLGGGERKLGGSAWQVAFLGGEVGWGGGRRTEAEVTDFNRMSWLASASALDFPLQKLPVLQPLSSISNTPPQPPAHVTPPAPYHRLPGLARRARYTPPPIGPPLLLPAAPSGPGESGLRHLGTQL</sequence>
<gene>
    <name evidence="2" type="ORF">AAFF_G00107370</name>
</gene>
<name>A0AAD7WB92_9TELE</name>
<dbReference type="Proteomes" id="UP001221898">
    <property type="component" value="Unassembled WGS sequence"/>
</dbReference>
<protein>
    <submittedName>
        <fullName evidence="2">Uncharacterized protein</fullName>
    </submittedName>
</protein>
<dbReference type="AlphaFoldDB" id="A0AAD7WB92"/>
<accession>A0AAD7WB92</accession>
<comment type="caution">
    <text evidence="2">The sequence shown here is derived from an EMBL/GenBank/DDBJ whole genome shotgun (WGS) entry which is preliminary data.</text>
</comment>